<evidence type="ECO:0000313" key="1">
    <source>
        <dbReference type="EMBL" id="KFN50660.1"/>
    </source>
</evidence>
<evidence type="ECO:0000313" key="2">
    <source>
        <dbReference type="Proteomes" id="UP000029391"/>
    </source>
</evidence>
<gene>
    <name evidence="1" type="ORF">P873_05730</name>
</gene>
<sequence length="53" mass="5659">MPLPVGVWIRPDSPASQRCQASRWKGAGFQPRAANQARSGSSALRNLIGARAL</sequence>
<dbReference type="Proteomes" id="UP000029391">
    <property type="component" value="Unassembled WGS sequence"/>
</dbReference>
<proteinExistence type="predicted"/>
<organism evidence="1 2">
    <name type="scientific">Arenimonas composti TR7-09 = DSM 18010</name>
    <dbReference type="NCBI Taxonomy" id="1121013"/>
    <lineage>
        <taxon>Bacteria</taxon>
        <taxon>Pseudomonadati</taxon>
        <taxon>Pseudomonadota</taxon>
        <taxon>Gammaproteobacteria</taxon>
        <taxon>Lysobacterales</taxon>
        <taxon>Lysobacteraceae</taxon>
        <taxon>Arenimonas</taxon>
    </lineage>
</organism>
<protein>
    <submittedName>
        <fullName evidence="1">Uncharacterized protein</fullName>
    </submittedName>
</protein>
<reference evidence="1 2" key="1">
    <citation type="submission" date="2013-09" db="EMBL/GenBank/DDBJ databases">
        <title>Genome sequencing of Arenimonas composti.</title>
        <authorList>
            <person name="Chen F."/>
            <person name="Wang G."/>
        </authorList>
    </citation>
    <scope>NUCLEOTIDE SEQUENCE [LARGE SCALE GENOMIC DNA]</scope>
    <source>
        <strain evidence="1 2">TR7-09</strain>
    </source>
</reference>
<dbReference type="EMBL" id="AWXU01000017">
    <property type="protein sequence ID" value="KFN50660.1"/>
    <property type="molecule type" value="Genomic_DNA"/>
</dbReference>
<accession>A0A091C1Z2</accession>
<dbReference type="AlphaFoldDB" id="A0A091C1Z2"/>
<comment type="caution">
    <text evidence="1">The sequence shown here is derived from an EMBL/GenBank/DDBJ whole genome shotgun (WGS) entry which is preliminary data.</text>
</comment>
<name>A0A091C1Z2_9GAMM</name>
<keyword evidence="2" id="KW-1185">Reference proteome</keyword>